<feature type="domain" description="Methyltransferase type 11" evidence="4">
    <location>
        <begin position="49"/>
        <end position="150"/>
    </location>
</feature>
<sequence>MSAFSDKSFNASNYSKFRPTYPKTFYDALIKYHLEENLKEGAGKLDTLVDVGCGPGEAFLPLVSRFDRIIGTDLSQVMVDQAQVNFDIESKANETSGKGEFHVASSDDMKSVVNDGEVDIVLAAQCAHWFDRDGWFDEMFRILKPNGTLAYLGYVDPIFVGYPKANEIYEEMVYVTGNYLGPYWEQPGRSKLRNLLRDLNDKLLQDDRFYDTKVTYLRPDIEETPSALTIEQTMTLENYFAYGRTWSSSHKWMQAHPDTPIENQPFTIFYNRLNKAYGWTMDTKVKIAFRTVYTFARRIPK</sequence>
<keyword evidence="3" id="KW-0808">Transferase</keyword>
<name>A0A1E4SUR4_9ASCO</name>
<keyword evidence="2" id="KW-0489">Methyltransferase</keyword>
<reference evidence="6" key="1">
    <citation type="submission" date="2016-04" db="EMBL/GenBank/DDBJ databases">
        <title>Comparative genomics of biotechnologically important yeasts.</title>
        <authorList>
            <consortium name="DOE Joint Genome Institute"/>
            <person name="Riley R."/>
            <person name="Haridas S."/>
            <person name="Wolfe K.H."/>
            <person name="Lopes M.R."/>
            <person name="Hittinger C.T."/>
            <person name="Goker M."/>
            <person name="Salamov A."/>
            <person name="Wisecaver J."/>
            <person name="Long T.M."/>
            <person name="Aerts A.L."/>
            <person name="Barry K."/>
            <person name="Choi C."/>
            <person name="Clum A."/>
            <person name="Coughlan A.Y."/>
            <person name="Deshpande S."/>
            <person name="Douglass A.P."/>
            <person name="Hanson S.J."/>
            <person name="Klenk H.-P."/>
            <person name="Labutti K."/>
            <person name="Lapidus A."/>
            <person name="Lindquist E."/>
            <person name="Lipzen A."/>
            <person name="Meier-Kolthoff J.P."/>
            <person name="Ohm R.A."/>
            <person name="Otillar R.P."/>
            <person name="Pangilinan J."/>
            <person name="Peng Y."/>
            <person name="Rokas A."/>
            <person name="Rosa C.A."/>
            <person name="Scheuner C."/>
            <person name="Sibirny A.A."/>
            <person name="Slot J.C."/>
            <person name="Stielow J.B."/>
            <person name="Sun H."/>
            <person name="Kurtzman C.P."/>
            <person name="Blackwell M."/>
            <person name="Grigoriev I.V."/>
            <person name="Jeffries T.W."/>
        </authorList>
    </citation>
    <scope>NUCLEOTIDE SEQUENCE [LARGE SCALE GENOMIC DNA]</scope>
    <source>
        <strain evidence="6">NRRL YB-2248</strain>
    </source>
</reference>
<dbReference type="InterPro" id="IPR029063">
    <property type="entry name" value="SAM-dependent_MTases_sf"/>
</dbReference>
<dbReference type="Gene3D" id="3.40.50.150">
    <property type="entry name" value="Vaccinia Virus protein VP39"/>
    <property type="match status" value="1"/>
</dbReference>
<dbReference type="PANTHER" id="PTHR44942:SF4">
    <property type="entry name" value="METHYLTRANSFERASE TYPE 11 DOMAIN-CONTAINING PROTEIN"/>
    <property type="match status" value="1"/>
</dbReference>
<dbReference type="EMBL" id="KV453866">
    <property type="protein sequence ID" value="ODV83246.1"/>
    <property type="molecule type" value="Genomic_DNA"/>
</dbReference>
<evidence type="ECO:0000313" key="5">
    <source>
        <dbReference type="EMBL" id="ODV83246.1"/>
    </source>
</evidence>
<evidence type="ECO:0000259" key="4">
    <source>
        <dbReference type="Pfam" id="PF08241"/>
    </source>
</evidence>
<dbReference type="InterPro" id="IPR013216">
    <property type="entry name" value="Methyltransf_11"/>
</dbReference>
<dbReference type="PANTHER" id="PTHR44942">
    <property type="entry name" value="METHYLTRANSF_11 DOMAIN-CONTAINING PROTEIN"/>
    <property type="match status" value="1"/>
</dbReference>
<dbReference type="CDD" id="cd02440">
    <property type="entry name" value="AdoMet_MTases"/>
    <property type="match status" value="1"/>
</dbReference>
<accession>A0A1E4SUR4</accession>
<evidence type="ECO:0000313" key="6">
    <source>
        <dbReference type="Proteomes" id="UP000094801"/>
    </source>
</evidence>
<dbReference type="GO" id="GO:0008757">
    <property type="term" value="F:S-adenosylmethionine-dependent methyltransferase activity"/>
    <property type="evidence" value="ECO:0007669"/>
    <property type="project" value="InterPro"/>
</dbReference>
<dbReference type="InterPro" id="IPR051052">
    <property type="entry name" value="Diverse_substrate_MTase"/>
</dbReference>
<dbReference type="SUPFAM" id="SSF53335">
    <property type="entry name" value="S-adenosyl-L-methionine-dependent methyltransferases"/>
    <property type="match status" value="1"/>
</dbReference>
<proteinExistence type="inferred from homology"/>
<evidence type="ECO:0000256" key="2">
    <source>
        <dbReference type="ARBA" id="ARBA00022603"/>
    </source>
</evidence>
<comment type="similarity">
    <text evidence="1">Belongs to the methyltransferase superfamily.</text>
</comment>
<organism evidence="5 6">
    <name type="scientific">[Candida] arabinofermentans NRRL YB-2248</name>
    <dbReference type="NCBI Taxonomy" id="983967"/>
    <lineage>
        <taxon>Eukaryota</taxon>
        <taxon>Fungi</taxon>
        <taxon>Dikarya</taxon>
        <taxon>Ascomycota</taxon>
        <taxon>Saccharomycotina</taxon>
        <taxon>Pichiomycetes</taxon>
        <taxon>Pichiales</taxon>
        <taxon>Pichiaceae</taxon>
        <taxon>Ogataea</taxon>
        <taxon>Ogataea/Candida clade</taxon>
    </lineage>
</organism>
<dbReference type="GO" id="GO:0032259">
    <property type="term" value="P:methylation"/>
    <property type="evidence" value="ECO:0007669"/>
    <property type="project" value="UniProtKB-KW"/>
</dbReference>
<dbReference type="AlphaFoldDB" id="A0A1E4SUR4"/>
<dbReference type="Proteomes" id="UP000094801">
    <property type="component" value="Unassembled WGS sequence"/>
</dbReference>
<gene>
    <name evidence="5" type="ORF">CANARDRAFT_203532</name>
</gene>
<dbReference type="STRING" id="983967.A0A1E4SUR4"/>
<evidence type="ECO:0000256" key="1">
    <source>
        <dbReference type="ARBA" id="ARBA00008361"/>
    </source>
</evidence>
<keyword evidence="6" id="KW-1185">Reference proteome</keyword>
<protein>
    <recommendedName>
        <fullName evidence="4">Methyltransferase type 11 domain-containing protein</fullName>
    </recommendedName>
</protein>
<dbReference type="OrthoDB" id="10027013at2759"/>
<evidence type="ECO:0000256" key="3">
    <source>
        <dbReference type="ARBA" id="ARBA00022679"/>
    </source>
</evidence>
<dbReference type="Pfam" id="PF08241">
    <property type="entry name" value="Methyltransf_11"/>
    <property type="match status" value="1"/>
</dbReference>